<dbReference type="Proteomes" id="UP000030651">
    <property type="component" value="Unassembled WGS sequence"/>
</dbReference>
<evidence type="ECO:0000256" key="2">
    <source>
        <dbReference type="ARBA" id="ARBA00007251"/>
    </source>
</evidence>
<comment type="subunit">
    <text evidence="8">Component of the translation initiation factor 2B (eIF2B) complex which is a heterodecamer of two sets of five different subunits: alpha, beta, gamma, delta and epsilon. Subunits alpha, beta and delta comprise a regulatory subcomplex and subunits epsilon and gamma comprise a catalytic subcomplex. Within the complex, the hexameric regulatory complex resides at the center, with the two heterodimeric catalytic subcomplexes bound on opposite sides.</text>
</comment>
<evidence type="ECO:0000256" key="1">
    <source>
        <dbReference type="ARBA" id="ARBA00004514"/>
    </source>
</evidence>
<evidence type="ECO:0000256" key="4">
    <source>
        <dbReference type="ARBA" id="ARBA00022540"/>
    </source>
</evidence>
<evidence type="ECO:0000256" key="7">
    <source>
        <dbReference type="ARBA" id="ARBA00044236"/>
    </source>
</evidence>
<accession>W3XCM0</accession>
<dbReference type="InterPro" id="IPR042529">
    <property type="entry name" value="IF_2B-like_C"/>
</dbReference>
<evidence type="ECO:0000313" key="10">
    <source>
        <dbReference type="EMBL" id="ETS83739.1"/>
    </source>
</evidence>
<keyword evidence="4" id="KW-0396">Initiation factor</keyword>
<dbReference type="Gene3D" id="3.40.50.10470">
    <property type="entry name" value="Translation initiation factor eif-2b, domain 2"/>
    <property type="match status" value="1"/>
</dbReference>
<evidence type="ECO:0000256" key="9">
    <source>
        <dbReference type="RuleBase" id="RU003814"/>
    </source>
</evidence>
<comment type="similarity">
    <text evidence="2 9">Belongs to the eIF-2B alpha/beta/delta subunits family.</text>
</comment>
<dbReference type="SUPFAM" id="SSF100950">
    <property type="entry name" value="NagB/RpiA/CoA transferase-like"/>
    <property type="match status" value="1"/>
</dbReference>
<dbReference type="GO" id="GO:0005851">
    <property type="term" value="C:eukaryotic translation initiation factor 2B complex"/>
    <property type="evidence" value="ECO:0007669"/>
    <property type="project" value="EnsemblFungi"/>
</dbReference>
<gene>
    <name evidence="10" type="ORF">PFICI_05615</name>
</gene>
<dbReference type="OMA" id="GDWESCK"/>
<reference evidence="11" key="1">
    <citation type="journal article" date="2015" name="BMC Genomics">
        <title>Genomic and transcriptomic analysis of the endophytic fungus Pestalotiopsis fici reveals its lifestyle and high potential for synthesis of natural products.</title>
        <authorList>
            <person name="Wang X."/>
            <person name="Zhang X."/>
            <person name="Liu L."/>
            <person name="Xiang M."/>
            <person name="Wang W."/>
            <person name="Sun X."/>
            <person name="Che Y."/>
            <person name="Guo L."/>
            <person name="Liu G."/>
            <person name="Guo L."/>
            <person name="Wang C."/>
            <person name="Yin W.B."/>
            <person name="Stadler M."/>
            <person name="Zhang X."/>
            <person name="Liu X."/>
        </authorList>
    </citation>
    <scope>NUCLEOTIDE SEQUENCE [LARGE SCALE GENOMIC DNA]</scope>
    <source>
        <strain evidence="11">W106-1 / CGMCC3.15140</strain>
    </source>
</reference>
<dbReference type="PANTHER" id="PTHR45860:SF1">
    <property type="entry name" value="TRANSLATION INITIATION FACTOR EIF-2B SUBUNIT ALPHA"/>
    <property type="match status" value="1"/>
</dbReference>
<name>W3XCM0_PESFW</name>
<dbReference type="InterPro" id="IPR000649">
    <property type="entry name" value="IF-2B-related"/>
</dbReference>
<dbReference type="FunCoup" id="W3XCM0">
    <property type="interactions" value="1177"/>
</dbReference>
<keyword evidence="11" id="KW-1185">Reference proteome</keyword>
<dbReference type="InParanoid" id="W3XCM0"/>
<dbReference type="GO" id="GO:1900036">
    <property type="term" value="P:positive regulation of cellular response to heat"/>
    <property type="evidence" value="ECO:0007669"/>
    <property type="project" value="EnsemblFungi"/>
</dbReference>
<dbReference type="InterPro" id="IPR042528">
    <property type="entry name" value="elF-2B_alpha_N"/>
</dbReference>
<dbReference type="GeneID" id="19270628"/>
<keyword evidence="5" id="KW-0648">Protein biosynthesis</keyword>
<dbReference type="KEGG" id="pfy:PFICI_05615"/>
<dbReference type="Gene3D" id="1.20.120.1070">
    <property type="entry name" value="Translation initiation factor eIF-2B, N-terminal domain"/>
    <property type="match status" value="1"/>
</dbReference>
<organism evidence="10 11">
    <name type="scientific">Pestalotiopsis fici (strain W106-1 / CGMCC3.15140)</name>
    <dbReference type="NCBI Taxonomy" id="1229662"/>
    <lineage>
        <taxon>Eukaryota</taxon>
        <taxon>Fungi</taxon>
        <taxon>Dikarya</taxon>
        <taxon>Ascomycota</taxon>
        <taxon>Pezizomycotina</taxon>
        <taxon>Sordariomycetes</taxon>
        <taxon>Xylariomycetidae</taxon>
        <taxon>Amphisphaeriales</taxon>
        <taxon>Sporocadaceae</taxon>
        <taxon>Pestalotiopsis</taxon>
    </lineage>
</organism>
<evidence type="ECO:0000256" key="6">
    <source>
        <dbReference type="ARBA" id="ARBA00044208"/>
    </source>
</evidence>
<dbReference type="RefSeq" id="XP_007832387.1">
    <property type="nucleotide sequence ID" value="XM_007834196.1"/>
</dbReference>
<evidence type="ECO:0000256" key="3">
    <source>
        <dbReference type="ARBA" id="ARBA00022490"/>
    </source>
</evidence>
<evidence type="ECO:0000256" key="5">
    <source>
        <dbReference type="ARBA" id="ARBA00022917"/>
    </source>
</evidence>
<dbReference type="HOGENOM" id="CLU_016218_0_1_1"/>
<dbReference type="OrthoDB" id="10249309at2759"/>
<dbReference type="GO" id="GO:1903833">
    <property type="term" value="P:positive regulation of cellular response to amino acid starvation"/>
    <property type="evidence" value="ECO:0007669"/>
    <property type="project" value="EnsemblFungi"/>
</dbReference>
<dbReference type="AlphaFoldDB" id="W3XCM0"/>
<dbReference type="GO" id="GO:0005829">
    <property type="term" value="C:cytosol"/>
    <property type="evidence" value="ECO:0007669"/>
    <property type="project" value="UniProtKB-SubCell"/>
</dbReference>
<dbReference type="GO" id="GO:1904262">
    <property type="term" value="P:negative regulation of TORC1 signaling"/>
    <property type="evidence" value="ECO:0007669"/>
    <property type="project" value="EnsemblFungi"/>
</dbReference>
<dbReference type="GO" id="GO:0002183">
    <property type="term" value="P:cytoplasmic translational initiation"/>
    <property type="evidence" value="ECO:0007669"/>
    <property type="project" value="EnsemblFungi"/>
</dbReference>
<dbReference type="InterPro" id="IPR037171">
    <property type="entry name" value="NagB/RpiA_transferase-like"/>
</dbReference>
<comment type="subcellular location">
    <subcellularLocation>
        <location evidence="1">Cytoplasm</location>
        <location evidence="1">Cytosol</location>
    </subcellularLocation>
</comment>
<dbReference type="Pfam" id="PF01008">
    <property type="entry name" value="IF-2B"/>
    <property type="match status" value="1"/>
</dbReference>
<proteinExistence type="inferred from homology"/>
<dbReference type="InterPro" id="IPR051501">
    <property type="entry name" value="eIF2B_alpha/beta/delta"/>
</dbReference>
<dbReference type="GO" id="GO:0005085">
    <property type="term" value="F:guanyl-nucleotide exchange factor activity"/>
    <property type="evidence" value="ECO:0007669"/>
    <property type="project" value="EnsemblFungi"/>
</dbReference>
<sequence>MANDGDAGSATSDLPLRGVTSSNSNAEPFDIVATYYRLLAEDSDLTMPMAAIEALIEFLGHNQVKTVFETIDLVKMQSTKLQLGVPNPIALSHGTDLFQQYLIMQLKQPNAPGGAAAAKDDNINKDPDARFEETRQSLLRNGRLFAARAKNGRERIAVNARRYIEDGATILTLGGSRVVGTLLGRAAEKHDFGHFIDEPIRFRVIYAMDPALEVESNKVVAALRAKGVSVATIPLSAVAFAMQKVDMVVVGAEAVTANGGAISRLGTLQVAQLAKAARPQKPFYVAAEQHKFGKTLPLNQFDFGQFVRNFDQQLLDFHASKKEEGAEAKPRPKPLESPVDYTAPDYIDAFFSDHKVLTPIEVAKEVIDMLM</sequence>
<keyword evidence="3" id="KW-0963">Cytoplasm</keyword>
<dbReference type="GO" id="GO:0003743">
    <property type="term" value="F:translation initiation factor activity"/>
    <property type="evidence" value="ECO:0007669"/>
    <property type="project" value="UniProtKB-KW"/>
</dbReference>
<dbReference type="eggNOG" id="KOG1466">
    <property type="taxonomic scope" value="Eukaryota"/>
</dbReference>
<dbReference type="STRING" id="1229662.W3XCM0"/>
<dbReference type="GO" id="GO:0045948">
    <property type="term" value="P:positive regulation of translational initiation"/>
    <property type="evidence" value="ECO:0007669"/>
    <property type="project" value="EnsemblFungi"/>
</dbReference>
<protein>
    <recommendedName>
        <fullName evidence="6">Translation initiation factor eIF2B subunit alpha</fullName>
    </recommendedName>
    <alternativeName>
        <fullName evidence="7">eIF2B GDP-GTP exchange factor subunit alpha</fullName>
    </alternativeName>
</protein>
<dbReference type="EMBL" id="KI912111">
    <property type="protein sequence ID" value="ETS83739.1"/>
    <property type="molecule type" value="Genomic_DNA"/>
</dbReference>
<evidence type="ECO:0000313" key="11">
    <source>
        <dbReference type="Proteomes" id="UP000030651"/>
    </source>
</evidence>
<dbReference type="PANTHER" id="PTHR45860">
    <property type="entry name" value="TRANSLATION INITIATION FACTOR EIF-2B SUBUNIT ALPHA"/>
    <property type="match status" value="1"/>
</dbReference>
<evidence type="ECO:0000256" key="8">
    <source>
        <dbReference type="ARBA" id="ARBA00046432"/>
    </source>
</evidence>